<dbReference type="InterPro" id="IPR011990">
    <property type="entry name" value="TPR-like_helical_dom_sf"/>
</dbReference>
<dbReference type="RefSeq" id="WP_126822390.1">
    <property type="nucleotide sequence ID" value="NZ_JBHLWU010000001.1"/>
</dbReference>
<dbReference type="InterPro" id="IPR051012">
    <property type="entry name" value="CellSynth/LPSAsmb/PSIAsmb"/>
</dbReference>
<keyword evidence="1" id="KW-0677">Repeat</keyword>
<dbReference type="InterPro" id="IPR019734">
    <property type="entry name" value="TPR_rpt"/>
</dbReference>
<dbReference type="AlphaFoldDB" id="A0A430AJ41"/>
<feature type="repeat" description="TPR" evidence="3">
    <location>
        <begin position="239"/>
        <end position="272"/>
    </location>
</feature>
<dbReference type="EMBL" id="NGJZ01000001">
    <property type="protein sequence ID" value="RSU08111.1"/>
    <property type="molecule type" value="Genomic_DNA"/>
</dbReference>
<accession>A0A430AJ41</accession>
<dbReference type="SMART" id="SM00028">
    <property type="entry name" value="TPR"/>
    <property type="match status" value="7"/>
</dbReference>
<protein>
    <submittedName>
        <fullName evidence="4">Uncharacterized protein</fullName>
    </submittedName>
</protein>
<feature type="repeat" description="TPR" evidence="3">
    <location>
        <begin position="172"/>
        <end position="205"/>
    </location>
</feature>
<organism evidence="4 5">
    <name type="scientific">Vagococcus entomophilus</name>
    <dbReference type="NCBI Taxonomy" id="1160095"/>
    <lineage>
        <taxon>Bacteria</taxon>
        <taxon>Bacillati</taxon>
        <taxon>Bacillota</taxon>
        <taxon>Bacilli</taxon>
        <taxon>Lactobacillales</taxon>
        <taxon>Enterococcaceae</taxon>
        <taxon>Vagococcus</taxon>
    </lineage>
</organism>
<evidence type="ECO:0000256" key="1">
    <source>
        <dbReference type="ARBA" id="ARBA00022737"/>
    </source>
</evidence>
<dbReference type="Pfam" id="PF14559">
    <property type="entry name" value="TPR_19"/>
    <property type="match status" value="1"/>
</dbReference>
<proteinExistence type="predicted"/>
<dbReference type="SUPFAM" id="SSF48452">
    <property type="entry name" value="TPR-like"/>
    <property type="match status" value="2"/>
</dbReference>
<comment type="caution">
    <text evidence="4">The sequence shown here is derived from an EMBL/GenBank/DDBJ whole genome shotgun (WGS) entry which is preliminary data.</text>
</comment>
<dbReference type="Pfam" id="PF13181">
    <property type="entry name" value="TPR_8"/>
    <property type="match status" value="2"/>
</dbReference>
<evidence type="ECO:0000313" key="5">
    <source>
        <dbReference type="Proteomes" id="UP000288669"/>
    </source>
</evidence>
<dbReference type="Proteomes" id="UP000288669">
    <property type="component" value="Unassembled WGS sequence"/>
</dbReference>
<evidence type="ECO:0000313" key="4">
    <source>
        <dbReference type="EMBL" id="RSU08111.1"/>
    </source>
</evidence>
<keyword evidence="2 3" id="KW-0802">TPR repeat</keyword>
<dbReference type="PROSITE" id="PS50005">
    <property type="entry name" value="TPR"/>
    <property type="match status" value="2"/>
</dbReference>
<reference evidence="4 5" key="1">
    <citation type="submission" date="2017-05" db="EMBL/GenBank/DDBJ databases">
        <title>Vagococcus spp. assemblies.</title>
        <authorList>
            <person name="Gulvik C.A."/>
        </authorList>
    </citation>
    <scope>NUCLEOTIDE SEQUENCE [LARGE SCALE GENOMIC DNA]</scope>
    <source>
        <strain evidence="4 5">DSM 24756</strain>
    </source>
</reference>
<keyword evidence="5" id="KW-1185">Reference proteome</keyword>
<dbReference type="PANTHER" id="PTHR45586:SF1">
    <property type="entry name" value="LIPOPOLYSACCHARIDE ASSEMBLY PROTEIN B"/>
    <property type="match status" value="1"/>
</dbReference>
<dbReference type="OrthoDB" id="2080803at2"/>
<gene>
    <name evidence="4" type="ORF">CBF30_02380</name>
</gene>
<dbReference type="Pfam" id="PF13432">
    <property type="entry name" value="TPR_16"/>
    <property type="match status" value="1"/>
</dbReference>
<sequence length="416" mass="47592">MQSYSKKMAEAIANQDTSSAQLHFEKALEKDTPEELGSLGEHLFELGFLEEAQTIFSQLLEKFPEAEELHIPLAEIAIENNEIDEAFTHLEAVPKQHPVYIESLLVLADLYQVLGLPEVSELKLKEAKKILLDEPLLDFALAELYFNSEKFSEALDLYLDLIKKGFDQFSEVALSERVGVCYSMAGNFEEAVPYLEAALTLNRSEDHLFQLAFTFMQMHENQKAIVLFQELKELSPTYQSLYLYLGDLLQEEGQLAESLSVLEEGIEQNPYQVSLYQLAAEVAFKLGKIEVSEGYLKKAVELEEDIEASLMALTNLYINEDRYEEIVSLSQKYQFSENPYLLWNLAHAQNELEEYGEAKLYYSKAADALGHHAEFLKEYGLFLREEGELEQARVLLTHYLEHEPEDLTIIELLAED</sequence>
<name>A0A430AJ41_9ENTE</name>
<dbReference type="PANTHER" id="PTHR45586">
    <property type="entry name" value="TPR REPEAT-CONTAINING PROTEIN PA4667"/>
    <property type="match status" value="1"/>
</dbReference>
<dbReference type="Gene3D" id="1.25.40.10">
    <property type="entry name" value="Tetratricopeptide repeat domain"/>
    <property type="match status" value="2"/>
</dbReference>
<evidence type="ECO:0000256" key="3">
    <source>
        <dbReference type="PROSITE-ProRule" id="PRU00339"/>
    </source>
</evidence>
<evidence type="ECO:0000256" key="2">
    <source>
        <dbReference type="ARBA" id="ARBA00022803"/>
    </source>
</evidence>